<comment type="caution">
    <text evidence="1">The sequence shown here is derived from an EMBL/GenBank/DDBJ whole genome shotgun (WGS) entry which is preliminary data.</text>
</comment>
<gene>
    <name evidence="1" type="ORF">F8B77_14240</name>
</gene>
<protein>
    <submittedName>
        <fullName evidence="1">Uncharacterized protein</fullName>
    </submittedName>
</protein>
<accession>A0A6N6RQ61</accession>
<evidence type="ECO:0000313" key="1">
    <source>
        <dbReference type="EMBL" id="KAB2823673.1"/>
    </source>
</evidence>
<dbReference type="Proteomes" id="UP000434870">
    <property type="component" value="Unassembled WGS sequence"/>
</dbReference>
<dbReference type="RefSeq" id="WP_151655999.1">
    <property type="nucleotide sequence ID" value="NZ_WBVP01000018.1"/>
</dbReference>
<reference evidence="1 2" key="1">
    <citation type="submission" date="2019-09" db="EMBL/GenBank/DDBJ databases">
        <title>Genome of Aliivibrio finisterrensis LMG 23869 (type strain).</title>
        <authorList>
            <person name="Bowman J.P."/>
        </authorList>
    </citation>
    <scope>NUCLEOTIDE SEQUENCE [LARGE SCALE GENOMIC DNA]</scope>
    <source>
        <strain evidence="1 2">LMG 23869</strain>
    </source>
</reference>
<sequence>MGRTSGIKKAQRRCKTKLEESLFSGERRPRHRECCYDRKDVMDDQVVGELCQQNIADVKHISADKMYDTNIVYSN</sequence>
<name>A0A6N6RQ61_9GAMM</name>
<proteinExistence type="predicted"/>
<evidence type="ECO:0000313" key="2">
    <source>
        <dbReference type="Proteomes" id="UP000434870"/>
    </source>
</evidence>
<dbReference type="EMBL" id="WBVP01000018">
    <property type="protein sequence ID" value="KAB2823673.1"/>
    <property type="molecule type" value="Genomic_DNA"/>
</dbReference>
<organism evidence="1 2">
    <name type="scientific">Aliivibrio finisterrensis</name>
    <dbReference type="NCBI Taxonomy" id="511998"/>
    <lineage>
        <taxon>Bacteria</taxon>
        <taxon>Pseudomonadati</taxon>
        <taxon>Pseudomonadota</taxon>
        <taxon>Gammaproteobacteria</taxon>
        <taxon>Vibrionales</taxon>
        <taxon>Vibrionaceae</taxon>
        <taxon>Aliivibrio</taxon>
    </lineage>
</organism>
<dbReference type="AlphaFoldDB" id="A0A6N6RQ61"/>